<dbReference type="InterPro" id="IPR051393">
    <property type="entry name" value="ABC_transporter_permease"/>
</dbReference>
<accession>A0A1H1ZP84</accession>
<feature type="transmembrane region" description="Helical" evidence="7">
    <location>
        <begin position="179"/>
        <end position="202"/>
    </location>
</feature>
<evidence type="ECO:0000313" key="11">
    <source>
        <dbReference type="Proteomes" id="UP000199103"/>
    </source>
</evidence>
<evidence type="ECO:0000313" key="10">
    <source>
        <dbReference type="EMBL" id="SDT35528.1"/>
    </source>
</evidence>
<dbReference type="PANTHER" id="PTHR30193:SF1">
    <property type="entry name" value="ABC TRANSPORTER PERMEASE PROTEIN YESP-RELATED"/>
    <property type="match status" value="1"/>
</dbReference>
<dbReference type="Pfam" id="PF00528">
    <property type="entry name" value="BPD_transp_1"/>
    <property type="match status" value="1"/>
</dbReference>
<feature type="transmembrane region" description="Helical" evidence="7">
    <location>
        <begin position="130"/>
        <end position="151"/>
    </location>
</feature>
<keyword evidence="3" id="KW-1003">Cell membrane</keyword>
<evidence type="ECO:0000256" key="6">
    <source>
        <dbReference type="ARBA" id="ARBA00023136"/>
    </source>
</evidence>
<evidence type="ECO:0000259" key="9">
    <source>
        <dbReference type="PROSITE" id="PS50928"/>
    </source>
</evidence>
<dbReference type="EMBL" id="LT629772">
    <property type="protein sequence ID" value="SDT35528.1"/>
    <property type="molecule type" value="Genomic_DNA"/>
</dbReference>
<dbReference type="InterPro" id="IPR035906">
    <property type="entry name" value="MetI-like_sf"/>
</dbReference>
<dbReference type="STRING" id="630515.SAMN04489812_5358"/>
<dbReference type="CDD" id="cd06261">
    <property type="entry name" value="TM_PBP2"/>
    <property type="match status" value="1"/>
</dbReference>
<evidence type="ECO:0000256" key="2">
    <source>
        <dbReference type="ARBA" id="ARBA00022448"/>
    </source>
</evidence>
<dbReference type="InterPro" id="IPR000515">
    <property type="entry name" value="MetI-like"/>
</dbReference>
<dbReference type="Gene3D" id="1.10.3720.10">
    <property type="entry name" value="MetI-like"/>
    <property type="match status" value="1"/>
</dbReference>
<keyword evidence="6 7" id="KW-0472">Membrane</keyword>
<evidence type="ECO:0000256" key="3">
    <source>
        <dbReference type="ARBA" id="ARBA00022475"/>
    </source>
</evidence>
<reference evidence="10 11" key="1">
    <citation type="submission" date="2016-10" db="EMBL/GenBank/DDBJ databases">
        <authorList>
            <person name="de Groot N.N."/>
        </authorList>
    </citation>
    <scope>NUCLEOTIDE SEQUENCE [LARGE SCALE GENOMIC DNA]</scope>
    <source>
        <strain evidence="10 11">DSM 21800</strain>
    </source>
</reference>
<evidence type="ECO:0000256" key="1">
    <source>
        <dbReference type="ARBA" id="ARBA00004651"/>
    </source>
</evidence>
<keyword evidence="10" id="KW-0762">Sugar transport</keyword>
<keyword evidence="11" id="KW-1185">Reference proteome</keyword>
<sequence>MTATGDVAAPVSDPIAGRTSPGRRPHRMQKIEHRAGFAFLTPWLIGMAALTLGPMIYSLYLAFTDYNLLSSPQWVGLGNFRAMFADDRFISSVQVTLLYVVVSVPVVLIVSMLVALLLNTGLRFIKAYRALFYLPSLLAASVAVATLWRQIFGPSGLINNLLSLVGIHAQSWIGNPSTALGVIISLNAWAFGATMIIFLAGLRQVPSELYEAASVDGAGRLRKFVSITVPWISPLIFFNVLMDTVHAFQAFTSAYVVSGGSGGPSDSTLFYTLYLYQKGFTELNMGYASAMAWLLVIVLGVFTGLFFLSARFWVHYGDR</sequence>
<feature type="transmembrane region" description="Helical" evidence="7">
    <location>
        <begin position="223"/>
        <end position="242"/>
    </location>
</feature>
<dbReference type="Proteomes" id="UP000199103">
    <property type="component" value="Chromosome I"/>
</dbReference>
<feature type="transmembrane region" description="Helical" evidence="7">
    <location>
        <begin position="290"/>
        <end position="314"/>
    </location>
</feature>
<feature type="transmembrane region" description="Helical" evidence="7">
    <location>
        <begin position="97"/>
        <end position="118"/>
    </location>
</feature>
<feature type="transmembrane region" description="Helical" evidence="7">
    <location>
        <begin position="37"/>
        <end position="63"/>
    </location>
</feature>
<dbReference type="AlphaFoldDB" id="A0A1H1ZP84"/>
<comment type="subcellular location">
    <subcellularLocation>
        <location evidence="1 7">Cell membrane</location>
        <topology evidence="1 7">Multi-pass membrane protein</topology>
    </subcellularLocation>
</comment>
<evidence type="ECO:0000256" key="7">
    <source>
        <dbReference type="RuleBase" id="RU363032"/>
    </source>
</evidence>
<dbReference type="SUPFAM" id="SSF160964">
    <property type="entry name" value="MalF N-terminal region-like"/>
    <property type="match status" value="1"/>
</dbReference>
<protein>
    <submittedName>
        <fullName evidence="10">Multiple sugar transport system permease protein</fullName>
    </submittedName>
</protein>
<evidence type="ECO:0000256" key="5">
    <source>
        <dbReference type="ARBA" id="ARBA00022989"/>
    </source>
</evidence>
<keyword evidence="4 7" id="KW-0812">Transmembrane</keyword>
<proteinExistence type="inferred from homology"/>
<dbReference type="GO" id="GO:0005886">
    <property type="term" value="C:plasma membrane"/>
    <property type="evidence" value="ECO:0007669"/>
    <property type="project" value="UniProtKB-SubCell"/>
</dbReference>
<evidence type="ECO:0000256" key="4">
    <source>
        <dbReference type="ARBA" id="ARBA00022692"/>
    </source>
</evidence>
<organism evidence="10 11">
    <name type="scientific">Microlunatus soli</name>
    <dbReference type="NCBI Taxonomy" id="630515"/>
    <lineage>
        <taxon>Bacteria</taxon>
        <taxon>Bacillati</taxon>
        <taxon>Actinomycetota</taxon>
        <taxon>Actinomycetes</taxon>
        <taxon>Propionibacteriales</taxon>
        <taxon>Propionibacteriaceae</taxon>
        <taxon>Microlunatus</taxon>
    </lineage>
</organism>
<dbReference type="PANTHER" id="PTHR30193">
    <property type="entry name" value="ABC TRANSPORTER PERMEASE PROTEIN"/>
    <property type="match status" value="1"/>
</dbReference>
<feature type="domain" description="ABC transmembrane type-1" evidence="9">
    <location>
        <begin position="93"/>
        <end position="306"/>
    </location>
</feature>
<keyword evidence="2 7" id="KW-0813">Transport</keyword>
<gene>
    <name evidence="10" type="ORF">SAMN04489812_5358</name>
</gene>
<dbReference type="PROSITE" id="PS50928">
    <property type="entry name" value="ABC_TM1"/>
    <property type="match status" value="1"/>
</dbReference>
<dbReference type="GO" id="GO:0055085">
    <property type="term" value="P:transmembrane transport"/>
    <property type="evidence" value="ECO:0007669"/>
    <property type="project" value="InterPro"/>
</dbReference>
<name>A0A1H1ZP84_9ACTN</name>
<comment type="similarity">
    <text evidence="7">Belongs to the binding-protein-dependent transport system permease family.</text>
</comment>
<dbReference type="SUPFAM" id="SSF161098">
    <property type="entry name" value="MetI-like"/>
    <property type="match status" value="1"/>
</dbReference>
<evidence type="ECO:0000256" key="8">
    <source>
        <dbReference type="SAM" id="MobiDB-lite"/>
    </source>
</evidence>
<dbReference type="RefSeq" id="WP_231920058.1">
    <property type="nucleotide sequence ID" value="NZ_LT629772.1"/>
</dbReference>
<keyword evidence="5 7" id="KW-1133">Transmembrane helix</keyword>
<feature type="region of interest" description="Disordered" evidence="8">
    <location>
        <begin position="1"/>
        <end position="25"/>
    </location>
</feature>